<name>W8BBG6_CERCA</name>
<evidence type="ECO:0000259" key="1">
    <source>
        <dbReference type="PROSITE" id="PS51029"/>
    </source>
</evidence>
<reference evidence="2" key="2">
    <citation type="journal article" date="2014" name="BMC Genomics">
        <title>A genomic perspective to assessing quality of mass-reared SIT flies used in Mediterranean fruit fly (Ceratitis capitata) eradication in California.</title>
        <authorList>
            <person name="Calla B."/>
            <person name="Hall B."/>
            <person name="Hou S."/>
            <person name="Geib S.M."/>
        </authorList>
    </citation>
    <scope>NUCLEOTIDE SEQUENCE</scope>
</reference>
<dbReference type="GeneID" id="101462699"/>
<dbReference type="AlphaFoldDB" id="W8BBG6"/>
<dbReference type="PANTHER" id="PTHR21505:SF8">
    <property type="entry name" value="DPT-YFP REPRESSOR BY OVEREXPRESSION, ISOFORM D-RELATED"/>
    <property type="match status" value="1"/>
</dbReference>
<proteinExistence type="evidence at transcript level"/>
<dbReference type="PANTHER" id="PTHR21505">
    <property type="entry name" value="MADF DOMAIN-CONTAINING PROTEIN-RELATED"/>
    <property type="match status" value="1"/>
</dbReference>
<dbReference type="EMBL" id="GAMC01016111">
    <property type="protein sequence ID" value="JAB90444.1"/>
    <property type="molecule type" value="mRNA"/>
</dbReference>
<dbReference type="InterPro" id="IPR006578">
    <property type="entry name" value="MADF-dom"/>
</dbReference>
<dbReference type="KEGG" id="ccat:101462699"/>
<dbReference type="PROSITE" id="PS51029">
    <property type="entry name" value="MADF"/>
    <property type="match status" value="1"/>
</dbReference>
<dbReference type="EMBL" id="GAMC01016104">
    <property type="protein sequence ID" value="JAB90451.1"/>
    <property type="molecule type" value="mRNA"/>
</dbReference>
<reference evidence="2" key="1">
    <citation type="submission" date="2013-07" db="EMBL/GenBank/DDBJ databases">
        <authorList>
            <person name="Geib S."/>
        </authorList>
    </citation>
    <scope>NUCLEOTIDE SEQUENCE</scope>
</reference>
<dbReference type="RefSeq" id="XP_020714395.1">
    <property type="nucleotide sequence ID" value="XM_020858736.1"/>
</dbReference>
<dbReference type="SMART" id="SM00595">
    <property type="entry name" value="MADF"/>
    <property type="match status" value="1"/>
</dbReference>
<dbReference type="OrthoDB" id="6577442at2759"/>
<evidence type="ECO:0000313" key="2">
    <source>
        <dbReference type="EMBL" id="JAB90451.1"/>
    </source>
</evidence>
<protein>
    <recommendedName>
        <fullName evidence="1">MADF domain-containing protein</fullName>
    </recommendedName>
</protein>
<dbReference type="EMBL" id="GAMC01016100">
    <property type="protein sequence ID" value="JAB90455.1"/>
    <property type="molecule type" value="mRNA"/>
</dbReference>
<dbReference type="EMBL" id="GAMC01016097">
    <property type="protein sequence ID" value="JAB90458.1"/>
    <property type="molecule type" value="mRNA"/>
</dbReference>
<dbReference type="Pfam" id="PF10545">
    <property type="entry name" value="MADF_DNA_bdg"/>
    <property type="match status" value="1"/>
</dbReference>
<organism evidence="2">
    <name type="scientific">Ceratitis capitata</name>
    <name type="common">Mediterranean fruit fly</name>
    <name type="synonym">Tephritis capitata</name>
    <dbReference type="NCBI Taxonomy" id="7213"/>
    <lineage>
        <taxon>Eukaryota</taxon>
        <taxon>Metazoa</taxon>
        <taxon>Ecdysozoa</taxon>
        <taxon>Arthropoda</taxon>
        <taxon>Hexapoda</taxon>
        <taxon>Insecta</taxon>
        <taxon>Pterygota</taxon>
        <taxon>Neoptera</taxon>
        <taxon>Endopterygota</taxon>
        <taxon>Diptera</taxon>
        <taxon>Brachycera</taxon>
        <taxon>Muscomorpha</taxon>
        <taxon>Tephritoidea</taxon>
        <taxon>Tephritidae</taxon>
        <taxon>Ceratitis</taxon>
        <taxon>Ceratitis</taxon>
    </lineage>
</organism>
<sequence>MALKLNRDDTINLIRIYGEYECLWNCRKKVYSNHVLKKEAWETIANNFDSDVAEIKKKIKYLRTAYVAERRKLEESKKNTANPSEFYQPKLFYYNDFNYLDNTIVLRKRDFTDKDYEDDEELLPKKEISYDELSNETNERLQENESVWEKCTPEDYLDEDFQQPQFKKVKLTSQHSSNSPLSTINFEHYLNDGIHKHSKNSSPVAEDMYLAFGKSVGLQLKHLKTVNAAKAMAQIQEVLTKFAISEA</sequence>
<dbReference type="EMBL" id="GAMC01016106">
    <property type="protein sequence ID" value="JAB90449.1"/>
    <property type="molecule type" value="mRNA"/>
</dbReference>
<feature type="domain" description="MADF" evidence="1">
    <location>
        <begin position="12"/>
        <end position="105"/>
    </location>
</feature>
<accession>W8BBG6</accession>